<dbReference type="InterPro" id="IPR007345">
    <property type="entry name" value="Polysacch_pyruvyl_Trfase"/>
</dbReference>
<dbReference type="GO" id="GO:0016020">
    <property type="term" value="C:membrane"/>
    <property type="evidence" value="ECO:0007669"/>
    <property type="project" value="UniProtKB-SubCell"/>
</dbReference>
<name>A0A8S3YMD0_9EUPU</name>
<feature type="transmembrane region" description="Helical" evidence="5">
    <location>
        <begin position="308"/>
        <end position="327"/>
    </location>
</feature>
<keyword evidence="9" id="KW-1185">Reference proteome</keyword>
<dbReference type="Proteomes" id="UP000678393">
    <property type="component" value="Unassembled WGS sequence"/>
</dbReference>
<protein>
    <recommendedName>
        <fullName evidence="10">Polysaccharide pyruvyl transferase domain-containing protein</fullName>
    </recommendedName>
</protein>
<keyword evidence="4 5" id="KW-0472">Membrane</keyword>
<evidence type="ECO:0000256" key="4">
    <source>
        <dbReference type="ARBA" id="ARBA00023136"/>
    </source>
</evidence>
<feature type="transmembrane region" description="Helical" evidence="5">
    <location>
        <begin position="129"/>
        <end position="150"/>
    </location>
</feature>
<comment type="subcellular location">
    <subcellularLocation>
        <location evidence="1">Membrane</location>
        <topology evidence="1">Multi-pass membrane protein</topology>
    </subcellularLocation>
</comment>
<evidence type="ECO:0000259" key="6">
    <source>
        <dbReference type="Pfam" id="PF03151"/>
    </source>
</evidence>
<dbReference type="EMBL" id="CAJHNH020000278">
    <property type="protein sequence ID" value="CAG5116622.1"/>
    <property type="molecule type" value="Genomic_DNA"/>
</dbReference>
<evidence type="ECO:0000256" key="3">
    <source>
        <dbReference type="ARBA" id="ARBA00022989"/>
    </source>
</evidence>
<evidence type="ECO:0000313" key="9">
    <source>
        <dbReference type="Proteomes" id="UP000678393"/>
    </source>
</evidence>
<sequence>MLTQVRKSWKPALTVALVFIAWTVSTFICHKSGKLFLLLSEEILQVQEGDHHFYSPLIRRFCLAFILTAVQVSSAKVIDLLNVLSTFKQQTNETRCLWLQAASTLAIKLTEPVTMAIGHHLVTRTGMPLQTAISIPIIISGAVVFTDITVQHNFNNITGALLAFASNVILTVRNLALKHIQNASNEHAPMTIKPGSHIKLVVLAEVGLVGLVAYLQTIQVVTRNVWTLLALCLTSGVFHVVYSYISTNVVLKVMNVVSHSIANIFKRFLVVLLLYMGGNRQITAMNFFGLCMSLAGERVKGQSGKTKTYLAIGLLALISMLVIGSTIRPELLTLSHSATESVASSTFRESYGWGENHIFSADFSHILKEETDPDMRKFLTRRLVEIPEDTDRRAKMLTSNKQVIEEEQRILVNLLQDLLGKAKYAMLIDIPDYDNKGDSAVSFGEILLLRKVEYHSREINKKYVKEELVVFLQGGGNLVGYNYFDTVREQYISMFPDRRVILFSQSIWLRGGNLHELKYPLVYTPIEQISKGVQLILAPDMAFCIGIVPRQLPPIYDIVWLKRSDDESTKYVVPSFPPNISVDVNDWVDWKSNFGKTAIENVFLRTYEAFQFLQRGRVVVTDRLHGHILSTLMNIPHVLIDNPPYLKLSSFDKSWTASLRNTRLVSNGSQALSAAMELLRTYHNSLPPVGFRDVSAESHTGVTK</sequence>
<dbReference type="OrthoDB" id="6134158at2759"/>
<feature type="domain" description="Polysaccharide pyruvyl transferase" evidence="7">
    <location>
        <begin position="532"/>
        <end position="642"/>
    </location>
</feature>
<proteinExistence type="predicted"/>
<dbReference type="InterPro" id="IPR050186">
    <property type="entry name" value="TPT_transporter"/>
</dbReference>
<organism evidence="8 9">
    <name type="scientific">Candidula unifasciata</name>
    <dbReference type="NCBI Taxonomy" id="100452"/>
    <lineage>
        <taxon>Eukaryota</taxon>
        <taxon>Metazoa</taxon>
        <taxon>Spiralia</taxon>
        <taxon>Lophotrochozoa</taxon>
        <taxon>Mollusca</taxon>
        <taxon>Gastropoda</taxon>
        <taxon>Heterobranchia</taxon>
        <taxon>Euthyneura</taxon>
        <taxon>Panpulmonata</taxon>
        <taxon>Eupulmonata</taxon>
        <taxon>Stylommatophora</taxon>
        <taxon>Helicina</taxon>
        <taxon>Helicoidea</taxon>
        <taxon>Geomitridae</taxon>
        <taxon>Candidula</taxon>
    </lineage>
</organism>
<reference evidence="8" key="1">
    <citation type="submission" date="2021-04" db="EMBL/GenBank/DDBJ databases">
        <authorList>
            <consortium name="Molecular Ecology Group"/>
        </authorList>
    </citation>
    <scope>NUCLEOTIDE SEQUENCE</scope>
</reference>
<feature type="transmembrane region" description="Helical" evidence="5">
    <location>
        <begin position="226"/>
        <end position="245"/>
    </location>
</feature>
<dbReference type="PANTHER" id="PTHR11132">
    <property type="entry name" value="SOLUTE CARRIER FAMILY 35"/>
    <property type="match status" value="1"/>
</dbReference>
<dbReference type="Pfam" id="PF03151">
    <property type="entry name" value="TPT"/>
    <property type="match status" value="1"/>
</dbReference>
<accession>A0A8S3YMD0</accession>
<keyword evidence="3 5" id="KW-1133">Transmembrane helix</keyword>
<dbReference type="AlphaFoldDB" id="A0A8S3YMD0"/>
<feature type="transmembrane region" description="Helical" evidence="5">
    <location>
        <begin position="196"/>
        <end position="214"/>
    </location>
</feature>
<evidence type="ECO:0000256" key="5">
    <source>
        <dbReference type="SAM" id="Phobius"/>
    </source>
</evidence>
<feature type="transmembrane region" description="Helical" evidence="5">
    <location>
        <begin position="257"/>
        <end position="276"/>
    </location>
</feature>
<evidence type="ECO:0000259" key="7">
    <source>
        <dbReference type="Pfam" id="PF04230"/>
    </source>
</evidence>
<evidence type="ECO:0008006" key="10">
    <source>
        <dbReference type="Google" id="ProtNLM"/>
    </source>
</evidence>
<gene>
    <name evidence="8" type="ORF">CUNI_LOCUS2180</name>
</gene>
<feature type="transmembrane region" description="Helical" evidence="5">
    <location>
        <begin position="157"/>
        <end position="176"/>
    </location>
</feature>
<dbReference type="InterPro" id="IPR004853">
    <property type="entry name" value="Sugar_P_trans_dom"/>
</dbReference>
<comment type="caution">
    <text evidence="8">The sequence shown here is derived from an EMBL/GenBank/DDBJ whole genome shotgun (WGS) entry which is preliminary data.</text>
</comment>
<evidence type="ECO:0000313" key="8">
    <source>
        <dbReference type="EMBL" id="CAG5116622.1"/>
    </source>
</evidence>
<evidence type="ECO:0000256" key="2">
    <source>
        <dbReference type="ARBA" id="ARBA00022692"/>
    </source>
</evidence>
<feature type="domain" description="Sugar phosphate transporter" evidence="6">
    <location>
        <begin position="100"/>
        <end position="296"/>
    </location>
</feature>
<evidence type="ECO:0000256" key="1">
    <source>
        <dbReference type="ARBA" id="ARBA00004141"/>
    </source>
</evidence>
<keyword evidence="2 5" id="KW-0812">Transmembrane</keyword>
<dbReference type="Pfam" id="PF04230">
    <property type="entry name" value="PS_pyruv_trans"/>
    <property type="match status" value="1"/>
</dbReference>